<dbReference type="Gene3D" id="3.40.50.12160">
    <property type="entry name" value="Methylthiotransferase, N-terminal domain"/>
    <property type="match status" value="1"/>
</dbReference>
<dbReference type="SUPFAM" id="SSF102114">
    <property type="entry name" value="Radical SAM enzymes"/>
    <property type="match status" value="1"/>
</dbReference>
<dbReference type="GO" id="GO:0005840">
    <property type="term" value="C:ribosome"/>
    <property type="evidence" value="ECO:0007669"/>
    <property type="project" value="UniProtKB-KW"/>
</dbReference>
<comment type="similarity">
    <text evidence="8">Belongs to the methylthiotransferase family. RimO subfamily.</text>
</comment>
<dbReference type="InterPro" id="IPR007197">
    <property type="entry name" value="rSAM"/>
</dbReference>
<dbReference type="EC" id="2.8.4.4" evidence="8"/>
<comment type="catalytic activity">
    <reaction evidence="8">
        <text>L-aspartate(89)-[ribosomal protein uS12]-hydrogen + (sulfur carrier)-SH + AH2 + 2 S-adenosyl-L-methionine = 3-methylsulfanyl-L-aspartate(89)-[ribosomal protein uS12]-hydrogen + (sulfur carrier)-H + 5'-deoxyadenosine + L-methionine + A + S-adenosyl-L-homocysteine + 2 H(+)</text>
        <dbReference type="Rhea" id="RHEA:37087"/>
        <dbReference type="Rhea" id="RHEA-COMP:10460"/>
        <dbReference type="Rhea" id="RHEA-COMP:10461"/>
        <dbReference type="Rhea" id="RHEA-COMP:14737"/>
        <dbReference type="Rhea" id="RHEA-COMP:14739"/>
        <dbReference type="ChEBI" id="CHEBI:13193"/>
        <dbReference type="ChEBI" id="CHEBI:15378"/>
        <dbReference type="ChEBI" id="CHEBI:17319"/>
        <dbReference type="ChEBI" id="CHEBI:17499"/>
        <dbReference type="ChEBI" id="CHEBI:29917"/>
        <dbReference type="ChEBI" id="CHEBI:29961"/>
        <dbReference type="ChEBI" id="CHEBI:57844"/>
        <dbReference type="ChEBI" id="CHEBI:57856"/>
        <dbReference type="ChEBI" id="CHEBI:59789"/>
        <dbReference type="ChEBI" id="CHEBI:64428"/>
        <dbReference type="ChEBI" id="CHEBI:73599"/>
        <dbReference type="EC" id="2.8.4.4"/>
    </reaction>
</comment>
<dbReference type="NCBIfam" id="TIGR01125">
    <property type="entry name" value="30S ribosomal protein S12 methylthiotransferase RimO"/>
    <property type="match status" value="1"/>
</dbReference>
<evidence type="ECO:0000256" key="3">
    <source>
        <dbReference type="ARBA" id="ARBA00022679"/>
    </source>
</evidence>
<dbReference type="PROSITE" id="PS01278">
    <property type="entry name" value="MTTASE_RADICAL"/>
    <property type="match status" value="1"/>
</dbReference>
<reference evidence="12" key="2">
    <citation type="journal article" date="2021" name="PeerJ">
        <title>Extensive microbial diversity within the chicken gut microbiome revealed by metagenomics and culture.</title>
        <authorList>
            <person name="Gilroy R."/>
            <person name="Ravi A."/>
            <person name="Getino M."/>
            <person name="Pursley I."/>
            <person name="Horton D.L."/>
            <person name="Alikhan N.F."/>
            <person name="Baker D."/>
            <person name="Gharbi K."/>
            <person name="Hall N."/>
            <person name="Watson M."/>
            <person name="Adriaenssens E.M."/>
            <person name="Foster-Nyarko E."/>
            <person name="Jarju S."/>
            <person name="Secka A."/>
            <person name="Antonio M."/>
            <person name="Oren A."/>
            <person name="Chaudhuri R.R."/>
            <person name="La Ragione R."/>
            <person name="Hildebrand F."/>
            <person name="Pallen M.J."/>
        </authorList>
    </citation>
    <scope>NUCLEOTIDE SEQUENCE</scope>
    <source>
        <strain evidence="12">ChiBcec7-5410</strain>
    </source>
</reference>
<dbReference type="Gene3D" id="3.80.30.20">
    <property type="entry name" value="tm_1862 like domain"/>
    <property type="match status" value="1"/>
</dbReference>
<keyword evidence="5 8" id="KW-0479">Metal-binding</keyword>
<evidence type="ECO:0000259" key="10">
    <source>
        <dbReference type="PROSITE" id="PS51449"/>
    </source>
</evidence>
<sequence length="464" mass="52644">MSEKPIKVGMVSLGCPKNQVDAEMMLHKLKEAGFQLETEPGLADVVIINTCGFIQSAKEEAIENIDEFLTLKEEGRIKKVVITGCLAERYADEIAENMPQADVIAGIGCDGDIVSMVQRALDGEVLRLKAPKEDLPLEGGRELYSLPFYAYLKIAEGCDNCCSYCAIPSIRGRFRSRPMENIVKEAEELAKQGVTELVVVAQDTTRYGRDLYGEYKLAELLRQLCKIDGIRWIRTLYAYPERITDELIDVIASEEKLVKYLDIPMQHCDPDILRAMNRPGSGKEYKALIRKLRERIPGIVLRTSLIAGFPGESRDQFKKLAQFVKDLRLDHVGCFAYSEEEGTRAAEMEHQVDPDERVRRAEIVTEEQDNINMMKNEKRLGQTVTVVTEGWDKYAECYFGRSEYEAPEIDGKIFFTSRRRPYLGEYLQVRLDDMMDIDMLGTNIEDLEDAPSDERNDAGNESAE</sequence>
<dbReference type="InterPro" id="IPR013848">
    <property type="entry name" value="Methylthiotransferase_N"/>
</dbReference>
<dbReference type="GO" id="GO:0103039">
    <property type="term" value="F:protein methylthiotransferase activity"/>
    <property type="evidence" value="ECO:0007669"/>
    <property type="project" value="UniProtKB-EC"/>
</dbReference>
<feature type="region of interest" description="Disordered" evidence="9">
    <location>
        <begin position="444"/>
        <end position="464"/>
    </location>
</feature>
<accession>A0A9D1KT25</accession>
<dbReference type="PANTHER" id="PTHR43837:SF1">
    <property type="entry name" value="RIBOSOMAL PROTEIN US12 METHYLTHIOTRANSFERASE RIMO"/>
    <property type="match status" value="1"/>
</dbReference>
<keyword evidence="12" id="KW-0689">Ribosomal protein</keyword>
<keyword evidence="7 8" id="KW-0411">Iron-sulfur</keyword>
<organism evidence="12 13">
    <name type="scientific">Candidatus Faecivivens stercoripullorum</name>
    <dbReference type="NCBI Taxonomy" id="2840805"/>
    <lineage>
        <taxon>Bacteria</taxon>
        <taxon>Bacillati</taxon>
        <taxon>Bacillota</taxon>
        <taxon>Clostridia</taxon>
        <taxon>Eubacteriales</taxon>
        <taxon>Oscillospiraceae</taxon>
        <taxon>Oscillospiraceae incertae sedis</taxon>
        <taxon>Candidatus Faecivivens</taxon>
    </lineage>
</organism>
<gene>
    <name evidence="8 12" type="primary">rimO</name>
    <name evidence="12" type="ORF">IAC43_06245</name>
</gene>
<evidence type="ECO:0000313" key="13">
    <source>
        <dbReference type="Proteomes" id="UP000824160"/>
    </source>
</evidence>
<dbReference type="Proteomes" id="UP000824160">
    <property type="component" value="Unassembled WGS sequence"/>
</dbReference>
<comment type="caution">
    <text evidence="12">The sequence shown here is derived from an EMBL/GenBank/DDBJ whole genome shotgun (WGS) entry which is preliminary data.</text>
</comment>
<evidence type="ECO:0000256" key="8">
    <source>
        <dbReference type="HAMAP-Rule" id="MF_01865"/>
    </source>
</evidence>
<dbReference type="SFLD" id="SFLDF00274">
    <property type="entry name" value="ribosomal_protein_S12_methylth"/>
    <property type="match status" value="1"/>
</dbReference>
<dbReference type="InterPro" id="IPR005839">
    <property type="entry name" value="Methylthiotransferase"/>
</dbReference>
<evidence type="ECO:0000256" key="9">
    <source>
        <dbReference type="SAM" id="MobiDB-lite"/>
    </source>
</evidence>
<dbReference type="FunFam" id="3.80.30.20:FF:000001">
    <property type="entry name" value="tRNA-2-methylthio-N(6)-dimethylallyladenosine synthase 2"/>
    <property type="match status" value="1"/>
</dbReference>
<comment type="cofactor">
    <cofactor evidence="8">
        <name>[4Fe-4S] cluster</name>
        <dbReference type="ChEBI" id="CHEBI:49883"/>
    </cofactor>
    <text evidence="8">Binds 2 [4Fe-4S] clusters. One cluster is coordinated with 3 cysteines and an exchangeable S-adenosyl-L-methionine.</text>
</comment>
<dbReference type="Pfam" id="PF04055">
    <property type="entry name" value="Radical_SAM"/>
    <property type="match status" value="1"/>
</dbReference>
<evidence type="ECO:0000256" key="4">
    <source>
        <dbReference type="ARBA" id="ARBA00022691"/>
    </source>
</evidence>
<keyword evidence="2 8" id="KW-0963">Cytoplasm</keyword>
<dbReference type="NCBIfam" id="TIGR00089">
    <property type="entry name" value="MiaB/RimO family radical SAM methylthiotransferase"/>
    <property type="match status" value="1"/>
</dbReference>
<dbReference type="GO" id="GO:0035599">
    <property type="term" value="F:aspartic acid methylthiotransferase activity"/>
    <property type="evidence" value="ECO:0007669"/>
    <property type="project" value="TreeGrafter"/>
</dbReference>
<keyword evidence="12" id="KW-0687">Ribonucleoprotein</keyword>
<reference evidence="12" key="1">
    <citation type="submission" date="2020-10" db="EMBL/GenBank/DDBJ databases">
        <authorList>
            <person name="Gilroy R."/>
        </authorList>
    </citation>
    <scope>NUCLEOTIDE SEQUENCE</scope>
    <source>
        <strain evidence="12">ChiBcec7-5410</strain>
    </source>
</reference>
<dbReference type="PROSITE" id="PS51449">
    <property type="entry name" value="MTTASE_N"/>
    <property type="match status" value="1"/>
</dbReference>
<name>A0A9D1KT25_9FIRM</name>
<dbReference type="Pfam" id="PF18693">
    <property type="entry name" value="TRAM_2"/>
    <property type="match status" value="1"/>
</dbReference>
<feature type="domain" description="Radical SAM core" evidence="11">
    <location>
        <begin position="144"/>
        <end position="375"/>
    </location>
</feature>
<evidence type="ECO:0000256" key="6">
    <source>
        <dbReference type="ARBA" id="ARBA00023004"/>
    </source>
</evidence>
<dbReference type="HAMAP" id="MF_01865">
    <property type="entry name" value="MTTase_RimO"/>
    <property type="match status" value="1"/>
</dbReference>
<dbReference type="PROSITE" id="PS51918">
    <property type="entry name" value="RADICAL_SAM"/>
    <property type="match status" value="1"/>
</dbReference>
<keyword evidence="3 8" id="KW-0808">Transferase</keyword>
<dbReference type="InterPro" id="IPR020612">
    <property type="entry name" value="Methylthiotransferase_CS"/>
</dbReference>
<dbReference type="InterPro" id="IPR006638">
    <property type="entry name" value="Elp3/MiaA/NifB-like_rSAM"/>
</dbReference>
<feature type="binding site" evidence="8">
    <location>
        <position position="51"/>
    </location>
    <ligand>
        <name>[4Fe-4S] cluster</name>
        <dbReference type="ChEBI" id="CHEBI:49883"/>
        <label>1</label>
    </ligand>
</feature>
<dbReference type="InterPro" id="IPR023404">
    <property type="entry name" value="rSAM_horseshoe"/>
</dbReference>
<dbReference type="InterPro" id="IPR002792">
    <property type="entry name" value="TRAM_dom"/>
</dbReference>
<dbReference type="InterPro" id="IPR058240">
    <property type="entry name" value="rSAM_sf"/>
</dbReference>
<evidence type="ECO:0000256" key="5">
    <source>
        <dbReference type="ARBA" id="ARBA00022723"/>
    </source>
</evidence>
<dbReference type="SFLD" id="SFLDG01061">
    <property type="entry name" value="methylthiotransferase"/>
    <property type="match status" value="1"/>
</dbReference>
<feature type="domain" description="MTTase N-terminal" evidence="10">
    <location>
        <begin position="6"/>
        <end position="122"/>
    </location>
</feature>
<protein>
    <recommendedName>
        <fullName evidence="8">Ribosomal protein uS12 methylthiotransferase RimO</fullName>
        <shortName evidence="8">uS12 MTTase</shortName>
        <shortName evidence="8">uS12 methylthiotransferase</shortName>
        <ecNumber evidence="8">2.8.4.4</ecNumber>
    </recommendedName>
    <alternativeName>
        <fullName evidence="8">Ribosomal protein uS12 (aspartate-C(3))-methylthiotransferase</fullName>
    </alternativeName>
    <alternativeName>
        <fullName evidence="8">Ribosome maturation factor RimO</fullName>
    </alternativeName>
</protein>
<feature type="binding site" evidence="8">
    <location>
        <position position="165"/>
    </location>
    <ligand>
        <name>[4Fe-4S] cluster</name>
        <dbReference type="ChEBI" id="CHEBI:49883"/>
        <label>2</label>
        <note>4Fe-4S-S-AdoMet</note>
    </ligand>
</feature>
<keyword evidence="1 8" id="KW-0004">4Fe-4S</keyword>
<dbReference type="InterPro" id="IPR038135">
    <property type="entry name" value="Methylthiotransferase_N_sf"/>
</dbReference>
<dbReference type="GO" id="GO:0051539">
    <property type="term" value="F:4 iron, 4 sulfur cluster binding"/>
    <property type="evidence" value="ECO:0007669"/>
    <property type="project" value="UniProtKB-UniRule"/>
</dbReference>
<dbReference type="GO" id="GO:0140101">
    <property type="term" value="F:catalytic activity, acting on a tRNA"/>
    <property type="evidence" value="ECO:0007669"/>
    <property type="project" value="UniProtKB-ARBA"/>
</dbReference>
<evidence type="ECO:0000256" key="1">
    <source>
        <dbReference type="ARBA" id="ARBA00022485"/>
    </source>
</evidence>
<dbReference type="AlphaFoldDB" id="A0A9D1KT25"/>
<dbReference type="SFLD" id="SFLDS00029">
    <property type="entry name" value="Radical_SAM"/>
    <property type="match status" value="1"/>
</dbReference>
<comment type="subcellular location">
    <subcellularLocation>
        <location evidence="8">Cytoplasm</location>
    </subcellularLocation>
</comment>
<feature type="binding site" evidence="8">
    <location>
        <position position="158"/>
    </location>
    <ligand>
        <name>[4Fe-4S] cluster</name>
        <dbReference type="ChEBI" id="CHEBI:49883"/>
        <label>2</label>
        <note>4Fe-4S-S-AdoMet</note>
    </ligand>
</feature>
<evidence type="ECO:0000259" key="11">
    <source>
        <dbReference type="PROSITE" id="PS51918"/>
    </source>
</evidence>
<dbReference type="SMART" id="SM00729">
    <property type="entry name" value="Elp3"/>
    <property type="match status" value="1"/>
</dbReference>
<evidence type="ECO:0000256" key="7">
    <source>
        <dbReference type="ARBA" id="ARBA00023014"/>
    </source>
</evidence>
<proteinExistence type="inferred from homology"/>
<keyword evidence="4 8" id="KW-0949">S-adenosyl-L-methionine</keyword>
<dbReference type="InterPro" id="IPR005840">
    <property type="entry name" value="Ribosomal_uS12_MeSTrfase_RimO"/>
</dbReference>
<comment type="function">
    <text evidence="8">Catalyzes the methylthiolation of an aspartic acid residue of ribosomal protein uS12.</text>
</comment>
<dbReference type="GO" id="GO:0035600">
    <property type="term" value="P:tRNA methylthiolation"/>
    <property type="evidence" value="ECO:0007669"/>
    <property type="project" value="UniProtKB-ARBA"/>
</dbReference>
<dbReference type="Pfam" id="PF00919">
    <property type="entry name" value="UPF0004"/>
    <property type="match status" value="1"/>
</dbReference>
<dbReference type="Gene3D" id="2.40.50.140">
    <property type="entry name" value="Nucleic acid-binding proteins"/>
    <property type="match status" value="1"/>
</dbReference>
<feature type="binding site" evidence="8">
    <location>
        <position position="85"/>
    </location>
    <ligand>
        <name>[4Fe-4S] cluster</name>
        <dbReference type="ChEBI" id="CHEBI:49883"/>
        <label>1</label>
    </ligand>
</feature>
<dbReference type="GO" id="GO:0046872">
    <property type="term" value="F:metal ion binding"/>
    <property type="evidence" value="ECO:0007669"/>
    <property type="project" value="UniProtKB-KW"/>
</dbReference>
<dbReference type="InterPro" id="IPR012340">
    <property type="entry name" value="NA-bd_OB-fold"/>
</dbReference>
<evidence type="ECO:0000256" key="2">
    <source>
        <dbReference type="ARBA" id="ARBA00022490"/>
    </source>
</evidence>
<feature type="binding site" evidence="8">
    <location>
        <position position="162"/>
    </location>
    <ligand>
        <name>[4Fe-4S] cluster</name>
        <dbReference type="ChEBI" id="CHEBI:49883"/>
        <label>2</label>
        <note>4Fe-4S-S-AdoMet</note>
    </ligand>
</feature>
<dbReference type="PANTHER" id="PTHR43837">
    <property type="entry name" value="RIBOSOMAL PROTEIN S12 METHYLTHIOTRANSFERASE RIMO"/>
    <property type="match status" value="1"/>
</dbReference>
<keyword evidence="6 8" id="KW-0408">Iron</keyword>
<dbReference type="SFLD" id="SFLDG01082">
    <property type="entry name" value="B12-binding_domain_containing"/>
    <property type="match status" value="1"/>
</dbReference>
<evidence type="ECO:0000313" key="12">
    <source>
        <dbReference type="EMBL" id="HIT94767.1"/>
    </source>
</evidence>
<feature type="binding site" evidence="8">
    <location>
        <position position="15"/>
    </location>
    <ligand>
        <name>[4Fe-4S] cluster</name>
        <dbReference type="ChEBI" id="CHEBI:49883"/>
        <label>1</label>
    </ligand>
</feature>
<dbReference type="CDD" id="cd01335">
    <property type="entry name" value="Radical_SAM"/>
    <property type="match status" value="1"/>
</dbReference>
<dbReference type="EMBL" id="DVLW01000172">
    <property type="protein sequence ID" value="HIT94767.1"/>
    <property type="molecule type" value="Genomic_DNA"/>
</dbReference>
<dbReference type="GO" id="GO:0005829">
    <property type="term" value="C:cytosol"/>
    <property type="evidence" value="ECO:0007669"/>
    <property type="project" value="TreeGrafter"/>
</dbReference>